<organism evidence="14 15">
    <name type="scientific">Pseudofrankia asymbiotica</name>
    <dbReference type="NCBI Taxonomy" id="1834516"/>
    <lineage>
        <taxon>Bacteria</taxon>
        <taxon>Bacillati</taxon>
        <taxon>Actinomycetota</taxon>
        <taxon>Actinomycetes</taxon>
        <taxon>Frankiales</taxon>
        <taxon>Frankiaceae</taxon>
        <taxon>Pseudofrankia</taxon>
    </lineage>
</organism>
<dbReference type="Pfam" id="PF00763">
    <property type="entry name" value="THF_DHG_CYH"/>
    <property type="match status" value="1"/>
</dbReference>
<accession>A0A1V2II54</accession>
<dbReference type="InterPro" id="IPR000672">
    <property type="entry name" value="THF_DH/CycHdrlase"/>
</dbReference>
<dbReference type="PANTHER" id="PTHR48099">
    <property type="entry name" value="C-1-TETRAHYDROFOLATE SYNTHASE, CYTOPLASMIC-RELATED"/>
    <property type="match status" value="1"/>
</dbReference>
<evidence type="ECO:0000256" key="5">
    <source>
        <dbReference type="ARBA" id="ARBA00022801"/>
    </source>
</evidence>
<comment type="function">
    <text evidence="11">Catalyzes the oxidation of 5,10-methylenetetrahydrofolate to 5,10-methenyltetrahydrofolate and then the hydrolysis of 5,10-methenyltetrahydrofolate to 10-formyltetrahydrofolate.</text>
</comment>
<dbReference type="EC" id="3.5.4.9" evidence="11"/>
<dbReference type="GO" id="GO:0009086">
    <property type="term" value="P:methionine biosynthetic process"/>
    <property type="evidence" value="ECO:0007669"/>
    <property type="project" value="UniProtKB-KW"/>
</dbReference>
<dbReference type="InterPro" id="IPR046346">
    <property type="entry name" value="Aminoacid_DH-like_N_sf"/>
</dbReference>
<dbReference type="InterPro" id="IPR036291">
    <property type="entry name" value="NAD(P)-bd_dom_sf"/>
</dbReference>
<keyword evidence="7 11" id="KW-0560">Oxidoreductase</keyword>
<reference evidence="15" key="1">
    <citation type="submission" date="2016-10" db="EMBL/GenBank/DDBJ databases">
        <title>Frankia sp. NRRL B-16386 Genome sequencing.</title>
        <authorList>
            <person name="Ghodhbane-Gtari F."/>
            <person name="Swanson E."/>
            <person name="Gueddou A."/>
            <person name="Hezbri K."/>
            <person name="Ktari K."/>
            <person name="Nouioui I."/>
            <person name="Morris K."/>
            <person name="Simpson S."/>
            <person name="Abebe-Akele F."/>
            <person name="Thomas K."/>
            <person name="Gtari M."/>
            <person name="Tisa L.S."/>
        </authorList>
    </citation>
    <scope>NUCLEOTIDE SEQUENCE [LARGE SCALE GENOMIC DNA]</scope>
    <source>
        <strain evidence="15">NRRL B-16386</strain>
    </source>
</reference>
<evidence type="ECO:0000256" key="2">
    <source>
        <dbReference type="ARBA" id="ARBA00022563"/>
    </source>
</evidence>
<protein>
    <recommendedName>
        <fullName evidence="11">Bifunctional protein FolD</fullName>
    </recommendedName>
    <domain>
        <recommendedName>
            <fullName evidence="11">Methylenetetrahydrofolate dehydrogenase</fullName>
            <ecNumber evidence="11">1.5.1.5</ecNumber>
        </recommendedName>
    </domain>
    <domain>
        <recommendedName>
            <fullName evidence="11">Methenyltetrahydrofolate cyclohydrolase</fullName>
            <ecNumber evidence="11">3.5.4.9</ecNumber>
        </recommendedName>
    </domain>
</protein>
<keyword evidence="6 11" id="KW-0521">NADP</keyword>
<name>A0A1V2II54_9ACTN</name>
<sequence>MRLLDGRAMAAEIGRGVVDEVAHLAETGVTPTLAVVVPGTDPAALSYVRVLERTAGRVGVGFQLHQLTSDPRELTAALGRLAADPAVHGVIAQTPLPAGMTAGEVGDLIPPGKDVDGMNPVSLGRLALGLPAFAPATAEAVVEVLRRGEVAMSGARACVIGRGAVVGKPAALLLLAENATVTVCHTRTSGLATVAHEADIVVAAAGRPGLVGAGFVRPGAAVIDVGTSVTDAGLRGDVDADAIVGVAGVLTPVPGGVGPVTTMILLRHTVQAASHASRPTG</sequence>
<dbReference type="OrthoDB" id="9803580at2"/>
<evidence type="ECO:0000256" key="4">
    <source>
        <dbReference type="ARBA" id="ARBA00022755"/>
    </source>
</evidence>
<evidence type="ECO:0000259" key="13">
    <source>
        <dbReference type="Pfam" id="PF02882"/>
    </source>
</evidence>
<evidence type="ECO:0000256" key="8">
    <source>
        <dbReference type="ARBA" id="ARBA00023102"/>
    </source>
</evidence>
<dbReference type="Proteomes" id="UP000188929">
    <property type="component" value="Unassembled WGS sequence"/>
</dbReference>
<evidence type="ECO:0000259" key="12">
    <source>
        <dbReference type="Pfam" id="PF00763"/>
    </source>
</evidence>
<dbReference type="GO" id="GO:0006164">
    <property type="term" value="P:purine nucleotide biosynthetic process"/>
    <property type="evidence" value="ECO:0007669"/>
    <property type="project" value="UniProtKB-KW"/>
</dbReference>
<evidence type="ECO:0000256" key="7">
    <source>
        <dbReference type="ARBA" id="ARBA00023002"/>
    </source>
</evidence>
<dbReference type="SUPFAM" id="SSF51735">
    <property type="entry name" value="NAD(P)-binding Rossmann-fold domains"/>
    <property type="match status" value="1"/>
</dbReference>
<evidence type="ECO:0000256" key="10">
    <source>
        <dbReference type="ARBA" id="ARBA00023268"/>
    </source>
</evidence>
<dbReference type="EC" id="1.5.1.5" evidence="11"/>
<feature type="domain" description="Tetrahydrofolate dehydrogenase/cyclohydrolase catalytic" evidence="12">
    <location>
        <begin position="4"/>
        <end position="116"/>
    </location>
</feature>
<feature type="domain" description="Tetrahydrofolate dehydrogenase/cyclohydrolase NAD(P)-binding" evidence="13">
    <location>
        <begin position="135"/>
        <end position="275"/>
    </location>
</feature>
<comment type="caution">
    <text evidence="11">Lacks conserved residue(s) required for the propagation of feature annotation.</text>
</comment>
<dbReference type="Pfam" id="PF02882">
    <property type="entry name" value="THF_DHG_CYH_C"/>
    <property type="match status" value="1"/>
</dbReference>
<keyword evidence="3 11" id="KW-0028">Amino-acid biosynthesis</keyword>
<evidence type="ECO:0000256" key="9">
    <source>
        <dbReference type="ARBA" id="ARBA00023167"/>
    </source>
</evidence>
<keyword evidence="10 11" id="KW-0511">Multifunctional enzyme</keyword>
<keyword evidence="5 11" id="KW-0378">Hydrolase</keyword>
<dbReference type="EMBL" id="MOMC01000008">
    <property type="protein sequence ID" value="ONH32882.1"/>
    <property type="molecule type" value="Genomic_DNA"/>
</dbReference>
<dbReference type="InterPro" id="IPR020631">
    <property type="entry name" value="THF_DH/CycHdrlase_NAD-bd_dom"/>
</dbReference>
<evidence type="ECO:0000313" key="15">
    <source>
        <dbReference type="Proteomes" id="UP000188929"/>
    </source>
</evidence>
<gene>
    <name evidence="11" type="primary">folD</name>
    <name evidence="14" type="ORF">BL253_04020</name>
</gene>
<dbReference type="AlphaFoldDB" id="A0A1V2II54"/>
<dbReference type="CDD" id="cd01080">
    <property type="entry name" value="NAD_bind_m-THF_DH_Cyclohyd"/>
    <property type="match status" value="1"/>
</dbReference>
<dbReference type="STRING" id="1834516.BL253_04020"/>
<comment type="caution">
    <text evidence="14">The sequence shown here is derived from an EMBL/GenBank/DDBJ whole genome shotgun (WGS) entry which is preliminary data.</text>
</comment>
<dbReference type="GO" id="GO:0004477">
    <property type="term" value="F:methenyltetrahydrofolate cyclohydrolase activity"/>
    <property type="evidence" value="ECO:0007669"/>
    <property type="project" value="UniProtKB-UniRule"/>
</dbReference>
<keyword evidence="15" id="KW-1185">Reference proteome</keyword>
<dbReference type="PRINTS" id="PR00085">
    <property type="entry name" value="THFDHDRGNASE"/>
</dbReference>
<dbReference type="UniPathway" id="UPA00193"/>
<keyword evidence="8 11" id="KW-0368">Histidine biosynthesis</keyword>
<dbReference type="GO" id="GO:0035999">
    <property type="term" value="P:tetrahydrofolate interconversion"/>
    <property type="evidence" value="ECO:0007669"/>
    <property type="project" value="UniProtKB-UniRule"/>
</dbReference>
<keyword evidence="2 11" id="KW-0554">One-carbon metabolism</keyword>
<dbReference type="RefSeq" id="WP_076813635.1">
    <property type="nucleotide sequence ID" value="NZ_MOMC01000008.1"/>
</dbReference>
<dbReference type="PANTHER" id="PTHR48099:SF5">
    <property type="entry name" value="C-1-TETRAHYDROFOLATE SYNTHASE, CYTOPLASMIC"/>
    <property type="match status" value="1"/>
</dbReference>
<keyword evidence="9 11" id="KW-0486">Methionine biosynthesis</keyword>
<dbReference type="SUPFAM" id="SSF53223">
    <property type="entry name" value="Aminoacid dehydrogenase-like, N-terminal domain"/>
    <property type="match status" value="1"/>
</dbReference>
<feature type="binding site" evidence="11">
    <location>
        <position position="227"/>
    </location>
    <ligand>
        <name>NADP(+)</name>
        <dbReference type="ChEBI" id="CHEBI:58349"/>
    </ligand>
</feature>
<proteinExistence type="inferred from homology"/>
<keyword evidence="4 11" id="KW-0658">Purine biosynthesis</keyword>
<comment type="similarity">
    <text evidence="11">Belongs to the tetrahydrofolate dehydrogenase/cyclohydrolase family.</text>
</comment>
<comment type="catalytic activity">
    <reaction evidence="11">
        <text>(6R)-5,10-methenyltetrahydrofolate + H2O = (6R)-10-formyltetrahydrofolate + H(+)</text>
        <dbReference type="Rhea" id="RHEA:23700"/>
        <dbReference type="ChEBI" id="CHEBI:15377"/>
        <dbReference type="ChEBI" id="CHEBI:15378"/>
        <dbReference type="ChEBI" id="CHEBI:57455"/>
        <dbReference type="ChEBI" id="CHEBI:195366"/>
        <dbReference type="EC" id="3.5.4.9"/>
    </reaction>
</comment>
<evidence type="ECO:0000256" key="3">
    <source>
        <dbReference type="ARBA" id="ARBA00022605"/>
    </source>
</evidence>
<comment type="pathway">
    <text evidence="1 11">One-carbon metabolism; tetrahydrofolate interconversion.</text>
</comment>
<evidence type="ECO:0000256" key="11">
    <source>
        <dbReference type="HAMAP-Rule" id="MF_01576"/>
    </source>
</evidence>
<dbReference type="Gene3D" id="3.40.50.10860">
    <property type="entry name" value="Leucine Dehydrogenase, chain A, domain 1"/>
    <property type="match status" value="1"/>
</dbReference>
<dbReference type="InterPro" id="IPR020630">
    <property type="entry name" value="THF_DH/CycHdrlase_cat_dom"/>
</dbReference>
<comment type="subunit">
    <text evidence="11">Homodimer.</text>
</comment>
<dbReference type="HAMAP" id="MF_01576">
    <property type="entry name" value="THF_DHG_CYH"/>
    <property type="match status" value="1"/>
</dbReference>
<dbReference type="Gene3D" id="3.40.50.720">
    <property type="entry name" value="NAD(P)-binding Rossmann-like Domain"/>
    <property type="match status" value="1"/>
</dbReference>
<dbReference type="GO" id="GO:0000105">
    <property type="term" value="P:L-histidine biosynthetic process"/>
    <property type="evidence" value="ECO:0007669"/>
    <property type="project" value="UniProtKB-KW"/>
</dbReference>
<comment type="catalytic activity">
    <reaction evidence="11">
        <text>(6R)-5,10-methylene-5,6,7,8-tetrahydrofolate + NADP(+) = (6R)-5,10-methenyltetrahydrofolate + NADPH</text>
        <dbReference type="Rhea" id="RHEA:22812"/>
        <dbReference type="ChEBI" id="CHEBI:15636"/>
        <dbReference type="ChEBI" id="CHEBI:57455"/>
        <dbReference type="ChEBI" id="CHEBI:57783"/>
        <dbReference type="ChEBI" id="CHEBI:58349"/>
        <dbReference type="EC" id="1.5.1.5"/>
    </reaction>
</comment>
<evidence type="ECO:0000256" key="1">
    <source>
        <dbReference type="ARBA" id="ARBA00004777"/>
    </source>
</evidence>
<evidence type="ECO:0000256" key="6">
    <source>
        <dbReference type="ARBA" id="ARBA00022857"/>
    </source>
</evidence>
<evidence type="ECO:0000313" key="14">
    <source>
        <dbReference type="EMBL" id="ONH32882.1"/>
    </source>
</evidence>
<dbReference type="GO" id="GO:0005829">
    <property type="term" value="C:cytosol"/>
    <property type="evidence" value="ECO:0007669"/>
    <property type="project" value="TreeGrafter"/>
</dbReference>
<feature type="binding site" evidence="11">
    <location>
        <begin position="161"/>
        <end position="163"/>
    </location>
    <ligand>
        <name>NADP(+)</name>
        <dbReference type="ChEBI" id="CHEBI:58349"/>
    </ligand>
</feature>
<dbReference type="GO" id="GO:0004488">
    <property type="term" value="F:methylenetetrahydrofolate dehydrogenase (NADP+) activity"/>
    <property type="evidence" value="ECO:0007669"/>
    <property type="project" value="UniProtKB-UniRule"/>
</dbReference>